<comment type="caution">
    <text evidence="10">The sequence shown here is derived from an EMBL/GenBank/DDBJ whole genome shotgun (WGS) entry which is preliminary data.</text>
</comment>
<evidence type="ECO:0000256" key="6">
    <source>
        <dbReference type="ARBA" id="ARBA00023237"/>
    </source>
</evidence>
<dbReference type="Gene3D" id="2.170.130.10">
    <property type="entry name" value="TonB-dependent receptor, plug domain"/>
    <property type="match status" value="1"/>
</dbReference>
<evidence type="ECO:0000256" key="3">
    <source>
        <dbReference type="ARBA" id="ARBA00022452"/>
    </source>
</evidence>
<name>A0A926JNQ5_9FLAO</name>
<dbReference type="NCBIfam" id="TIGR04057">
    <property type="entry name" value="SusC_RagA_signa"/>
    <property type="match status" value="1"/>
</dbReference>
<evidence type="ECO:0000256" key="2">
    <source>
        <dbReference type="ARBA" id="ARBA00022448"/>
    </source>
</evidence>
<keyword evidence="5 7" id="KW-0472">Membrane</keyword>
<dbReference type="EMBL" id="JACVDC010000002">
    <property type="protein sequence ID" value="MBC9794660.1"/>
    <property type="molecule type" value="Genomic_DNA"/>
</dbReference>
<dbReference type="RefSeq" id="WP_187963817.1">
    <property type="nucleotide sequence ID" value="NZ_JACVDC010000002.1"/>
</dbReference>
<dbReference type="Gene3D" id="2.60.40.1120">
    <property type="entry name" value="Carboxypeptidase-like, regulatory domain"/>
    <property type="match status" value="1"/>
</dbReference>
<dbReference type="GO" id="GO:0009279">
    <property type="term" value="C:cell outer membrane"/>
    <property type="evidence" value="ECO:0007669"/>
    <property type="project" value="UniProtKB-SubCell"/>
</dbReference>
<evidence type="ECO:0000256" key="7">
    <source>
        <dbReference type="PROSITE-ProRule" id="PRU01360"/>
    </source>
</evidence>
<protein>
    <submittedName>
        <fullName evidence="10">TonB-dependent receptor</fullName>
    </submittedName>
</protein>
<dbReference type="PROSITE" id="PS52016">
    <property type="entry name" value="TONB_DEPENDENT_REC_3"/>
    <property type="match status" value="1"/>
</dbReference>
<evidence type="ECO:0000256" key="1">
    <source>
        <dbReference type="ARBA" id="ARBA00004571"/>
    </source>
</evidence>
<evidence type="ECO:0000256" key="5">
    <source>
        <dbReference type="ARBA" id="ARBA00023136"/>
    </source>
</evidence>
<evidence type="ECO:0000313" key="11">
    <source>
        <dbReference type="Proteomes" id="UP000653730"/>
    </source>
</evidence>
<comment type="similarity">
    <text evidence="7">Belongs to the TonB-dependent receptor family.</text>
</comment>
<keyword evidence="11" id="KW-1185">Reference proteome</keyword>
<dbReference type="InterPro" id="IPR037066">
    <property type="entry name" value="Plug_dom_sf"/>
</dbReference>
<evidence type="ECO:0000259" key="9">
    <source>
        <dbReference type="Pfam" id="PF07715"/>
    </source>
</evidence>
<dbReference type="InterPro" id="IPR012910">
    <property type="entry name" value="Plug_dom"/>
</dbReference>
<dbReference type="Proteomes" id="UP000653730">
    <property type="component" value="Unassembled WGS sequence"/>
</dbReference>
<dbReference type="FunFam" id="2.170.130.10:FF:000003">
    <property type="entry name" value="SusC/RagA family TonB-linked outer membrane protein"/>
    <property type="match status" value="1"/>
</dbReference>
<dbReference type="InterPro" id="IPR023996">
    <property type="entry name" value="TonB-dep_OMP_SusC/RagA"/>
</dbReference>
<sequence>MKHFCRKWHHKLCLFILLCSFSATYAQTTVKGTVTSEGDGQPLPGVTIMVKNTSTGAATDFDGNYEISVPDNNTILVFSYIGFITKEVPVNGQSTLNVPLEEDVSELEEVVVVGYGTQKKVNLTGAVSTVSSEAIEDRPVTSLATALQGTTPGMNITRNTGQPGNEDLNIQIRGASSVNGNVDPLLIVDGVTAPLFTLQTMNPNDIENISILKDGAAAAIYGSRAAGGVILVTTKTGKPGKTVFDYTSQLSVSWALNVPDRMSLLDEAQYSNLARTNAGVGLEYSDFDLDNIRNGVEYVVSPTDPTSYIFYNQKSIADQVLRKRSLMQTHNFSAKGGTEKVNYLFSVGYLDQQGVFKVGPDHFKRYNIRLNMGAELTRHLSFNSKISYAVHNRDMPSRGASGYGLLQQVYQARQRFPIFTPEGRLNGGAGSSGNNTYAYLTQGGYEYRDIDDVDGIFTFTAKDFVKGLQVRAIYGRKFQSQDYEKFQRKVDLWGRFEPVYFLNNPNSYEMKRAIAKQENFQFLVDYDLTLAEDHNFHVLAGYQWEDFRFDRVISSANNLASNDLPSLSLGGDDSEYRNSQVITTRAMQSFFGRFNYNYKDKYLLEATIRGDQSSTLAPGLRESWFPSLSAGWNMHKEEWFANALPFISEFKPRVSWGQLGNALVNADDEDIDGFYDFANMLERGDGLVLGNAENRATYFYQKTVPSSTLAWETIETFNYGLSMGLLKNKLHIDFDYYIKRNKNMLVGIKLPATFGVEPPQTNDGELKSWGWELGLSYKDKIGDDFNYNIGFNLSDNDNELTRYRGITVVNDGLNEKVEGYPINSIWGYKTRPGYIESQQQLDAAPFYNSLTGIGDIEYIDRNGDGLVNAGDGTVEDHGDLVMLGSTQQRYLFGINANAQWKGIDFSMFWQGVGKRNIIPSTYVSQALVYTWIQPRAYHSDYWTPDNPDAAFPRPYLGGNHNFVNSDRWTLNAAYIRLKNVQLGYSIPQEHLDKIGLTRARFFFSGENLLTMSKLGVFKGTLDPEQKNDVNSDYPFFGTVSFGVNLSF</sequence>
<dbReference type="Pfam" id="PF07715">
    <property type="entry name" value="Plug"/>
    <property type="match status" value="1"/>
</dbReference>
<dbReference type="SUPFAM" id="SSF56935">
    <property type="entry name" value="Porins"/>
    <property type="match status" value="1"/>
</dbReference>
<keyword evidence="3 7" id="KW-1134">Transmembrane beta strand</keyword>
<dbReference type="NCBIfam" id="TIGR04056">
    <property type="entry name" value="OMP_RagA_SusC"/>
    <property type="match status" value="1"/>
</dbReference>
<feature type="domain" description="TonB-dependent receptor plug" evidence="9">
    <location>
        <begin position="120"/>
        <end position="229"/>
    </location>
</feature>
<dbReference type="FunFam" id="2.60.40.1120:FF:000003">
    <property type="entry name" value="Outer membrane protein Omp121"/>
    <property type="match status" value="1"/>
</dbReference>
<evidence type="ECO:0000256" key="4">
    <source>
        <dbReference type="ARBA" id="ARBA00022692"/>
    </source>
</evidence>
<proteinExistence type="inferred from homology"/>
<keyword evidence="8" id="KW-0732">Signal</keyword>
<dbReference type="Pfam" id="PF13715">
    <property type="entry name" value="CarbopepD_reg_2"/>
    <property type="match status" value="1"/>
</dbReference>
<accession>A0A926JNQ5</accession>
<dbReference type="InterPro" id="IPR039426">
    <property type="entry name" value="TonB-dep_rcpt-like"/>
</dbReference>
<gene>
    <name evidence="10" type="ORF">IBL28_01665</name>
</gene>
<comment type="subcellular location">
    <subcellularLocation>
        <location evidence="1 7">Cell outer membrane</location>
        <topology evidence="1 7">Multi-pass membrane protein</topology>
    </subcellularLocation>
</comment>
<keyword evidence="4 7" id="KW-0812">Transmembrane</keyword>
<dbReference type="InterPro" id="IPR036942">
    <property type="entry name" value="Beta-barrel_TonB_sf"/>
</dbReference>
<keyword evidence="2 7" id="KW-0813">Transport</keyword>
<dbReference type="InterPro" id="IPR008969">
    <property type="entry name" value="CarboxyPept-like_regulatory"/>
</dbReference>
<keyword evidence="10" id="KW-0675">Receptor</keyword>
<feature type="signal peptide" evidence="8">
    <location>
        <begin position="1"/>
        <end position="25"/>
    </location>
</feature>
<dbReference type="Gene3D" id="2.40.170.20">
    <property type="entry name" value="TonB-dependent receptor, beta-barrel domain"/>
    <property type="match status" value="1"/>
</dbReference>
<feature type="chain" id="PRO_5037183986" evidence="8">
    <location>
        <begin position="26"/>
        <end position="1047"/>
    </location>
</feature>
<evidence type="ECO:0000256" key="8">
    <source>
        <dbReference type="SAM" id="SignalP"/>
    </source>
</evidence>
<reference evidence="10 11" key="1">
    <citation type="submission" date="2020-09" db="EMBL/GenBank/DDBJ databases">
        <title>Sinomicrobium weinanense sp. nov., a halophilic bacteria isolated from saline-alkali soil.</title>
        <authorList>
            <person name="Wu P."/>
            <person name="Ren H."/>
            <person name="Mei Y."/>
            <person name="Liang Y."/>
            <person name="Chen Z."/>
        </authorList>
    </citation>
    <scope>NUCLEOTIDE SEQUENCE [LARGE SCALE GENOMIC DNA]</scope>
    <source>
        <strain evidence="10 11">FJxs</strain>
    </source>
</reference>
<keyword evidence="6 7" id="KW-0998">Cell outer membrane</keyword>
<evidence type="ECO:0000313" key="10">
    <source>
        <dbReference type="EMBL" id="MBC9794660.1"/>
    </source>
</evidence>
<dbReference type="AlphaFoldDB" id="A0A926JNQ5"/>
<dbReference type="SUPFAM" id="SSF49464">
    <property type="entry name" value="Carboxypeptidase regulatory domain-like"/>
    <property type="match status" value="1"/>
</dbReference>
<organism evidence="10 11">
    <name type="scientific">Sinomicrobium weinanense</name>
    <dbReference type="NCBI Taxonomy" id="2842200"/>
    <lineage>
        <taxon>Bacteria</taxon>
        <taxon>Pseudomonadati</taxon>
        <taxon>Bacteroidota</taxon>
        <taxon>Flavobacteriia</taxon>
        <taxon>Flavobacteriales</taxon>
        <taxon>Flavobacteriaceae</taxon>
        <taxon>Sinomicrobium</taxon>
    </lineage>
</organism>
<dbReference type="InterPro" id="IPR023997">
    <property type="entry name" value="TonB-dep_OMP_SusC/RagA_CS"/>
</dbReference>